<dbReference type="SUPFAM" id="SSF50044">
    <property type="entry name" value="SH3-domain"/>
    <property type="match status" value="1"/>
</dbReference>
<dbReference type="PANTHER" id="PTHR14166">
    <property type="entry name" value="SLIT-ROBO RHO GTPASE ACTIVATING PROTEIN"/>
    <property type="match status" value="1"/>
</dbReference>
<feature type="compositionally biased region" description="Basic and acidic residues" evidence="7">
    <location>
        <begin position="781"/>
        <end position="802"/>
    </location>
</feature>
<dbReference type="CDD" id="cd04383">
    <property type="entry name" value="RhoGAP_srGAP"/>
    <property type="match status" value="1"/>
</dbReference>
<feature type="region of interest" description="Disordered" evidence="7">
    <location>
        <begin position="775"/>
        <end position="857"/>
    </location>
</feature>
<dbReference type="OrthoDB" id="5981864at2759"/>
<dbReference type="AlphaFoldDB" id="A0A6P6MNN2"/>
<dbReference type="GO" id="GO:0007165">
    <property type="term" value="P:signal transduction"/>
    <property type="evidence" value="ECO:0007669"/>
    <property type="project" value="InterPro"/>
</dbReference>
<dbReference type="Proteomes" id="UP000515129">
    <property type="component" value="Unplaced"/>
</dbReference>
<feature type="domain" description="Rho-GAP" evidence="9">
    <location>
        <begin position="475"/>
        <end position="660"/>
    </location>
</feature>
<dbReference type="InterPro" id="IPR001452">
    <property type="entry name" value="SH3_domain"/>
</dbReference>
<reference evidence="12" key="1">
    <citation type="submission" date="2025-08" db="UniProtKB">
        <authorList>
            <consortium name="RefSeq"/>
        </authorList>
    </citation>
    <scope>IDENTIFICATION</scope>
    <source>
        <strain evidence="12">Wakin</strain>
        <tissue evidence="12">Muscle</tissue>
    </source>
</reference>
<dbReference type="KEGG" id="caua:113068937"/>
<feature type="compositionally biased region" description="Polar residues" evidence="7">
    <location>
        <begin position="879"/>
        <end position="897"/>
    </location>
</feature>
<dbReference type="Pfam" id="PF00018">
    <property type="entry name" value="SH3_1"/>
    <property type="match status" value="1"/>
</dbReference>
<dbReference type="FunFam" id="1.20.1270.60:FF:000059">
    <property type="entry name" value="Rho GTPase activating protein 4b"/>
    <property type="match status" value="1"/>
</dbReference>
<keyword evidence="11" id="KW-1185">Reference proteome</keyword>
<dbReference type="FunFam" id="2.30.30.40:FF:000136">
    <property type="entry name" value="Rho GTPase activating protein 4"/>
    <property type="match status" value="1"/>
</dbReference>
<dbReference type="SUPFAM" id="SSF48350">
    <property type="entry name" value="GTPase activation domain, GAP"/>
    <property type="match status" value="1"/>
</dbReference>
<dbReference type="Gene3D" id="1.10.555.10">
    <property type="entry name" value="Rho GTPase activation protein"/>
    <property type="match status" value="1"/>
</dbReference>
<dbReference type="FunFam" id="1.10.555.10:FF:000026">
    <property type="entry name" value="Rho GTPase activating protein 4"/>
    <property type="match status" value="1"/>
</dbReference>
<dbReference type="InterPro" id="IPR008936">
    <property type="entry name" value="Rho_GTPase_activation_prot"/>
</dbReference>
<dbReference type="Gene3D" id="1.20.1270.60">
    <property type="entry name" value="Arfaptin homology (AH) domain/BAR domain"/>
    <property type="match status" value="1"/>
</dbReference>
<keyword evidence="2" id="KW-0343">GTPase activation</keyword>
<dbReference type="InterPro" id="IPR001060">
    <property type="entry name" value="FCH_dom"/>
</dbReference>
<feature type="coiled-coil region" evidence="6">
    <location>
        <begin position="178"/>
        <end position="216"/>
    </location>
</feature>
<dbReference type="InterPro" id="IPR036028">
    <property type="entry name" value="SH3-like_dom_sf"/>
</dbReference>
<evidence type="ECO:0000256" key="7">
    <source>
        <dbReference type="SAM" id="MobiDB-lite"/>
    </source>
</evidence>
<feature type="compositionally biased region" description="Polar residues" evidence="7">
    <location>
        <begin position="813"/>
        <end position="824"/>
    </location>
</feature>
<evidence type="ECO:0000256" key="6">
    <source>
        <dbReference type="SAM" id="Coils"/>
    </source>
</evidence>
<keyword evidence="3 5" id="KW-0175">Coiled coil</keyword>
<dbReference type="Gene3D" id="2.30.30.40">
    <property type="entry name" value="SH3 Domains"/>
    <property type="match status" value="1"/>
</dbReference>
<proteinExistence type="predicted"/>
<evidence type="ECO:0000256" key="4">
    <source>
        <dbReference type="PROSITE-ProRule" id="PRU00192"/>
    </source>
</evidence>
<dbReference type="PROSITE" id="PS50238">
    <property type="entry name" value="RHOGAP"/>
    <property type="match status" value="1"/>
</dbReference>
<feature type="domain" description="F-BAR" evidence="10">
    <location>
        <begin position="19"/>
        <end position="288"/>
    </location>
</feature>
<evidence type="ECO:0000259" key="9">
    <source>
        <dbReference type="PROSITE" id="PS50238"/>
    </source>
</evidence>
<evidence type="ECO:0000256" key="3">
    <source>
        <dbReference type="ARBA" id="ARBA00023054"/>
    </source>
</evidence>
<name>A0A6P6MNN2_CARAU</name>
<feature type="region of interest" description="Disordered" evidence="7">
    <location>
        <begin position="879"/>
        <end position="918"/>
    </location>
</feature>
<dbReference type="SUPFAM" id="SSF103657">
    <property type="entry name" value="BAR/IMD domain-like"/>
    <property type="match status" value="1"/>
</dbReference>
<dbReference type="Pfam" id="PF00620">
    <property type="entry name" value="RhoGAP"/>
    <property type="match status" value="1"/>
</dbReference>
<dbReference type="Pfam" id="PF00611">
    <property type="entry name" value="FCH"/>
    <property type="match status" value="1"/>
</dbReference>
<dbReference type="InterPro" id="IPR051627">
    <property type="entry name" value="SLIT-ROBO_RhoGAP"/>
</dbReference>
<dbReference type="RefSeq" id="XP_026097676.1">
    <property type="nucleotide sequence ID" value="XM_026241891.1"/>
</dbReference>
<protein>
    <submittedName>
        <fullName evidence="12">SLIT-ROBO Rho GTPase-activating protein 3-like</fullName>
    </submittedName>
</protein>
<evidence type="ECO:0000259" key="8">
    <source>
        <dbReference type="PROSITE" id="PS50002"/>
    </source>
</evidence>
<dbReference type="PROSITE" id="PS50002">
    <property type="entry name" value="SH3"/>
    <property type="match status" value="1"/>
</dbReference>
<feature type="compositionally biased region" description="Basic and acidic residues" evidence="7">
    <location>
        <begin position="836"/>
        <end position="857"/>
    </location>
</feature>
<dbReference type="SMART" id="SM00324">
    <property type="entry name" value="RhoGAP"/>
    <property type="match status" value="1"/>
</dbReference>
<feature type="domain" description="SH3" evidence="8">
    <location>
        <begin position="702"/>
        <end position="761"/>
    </location>
</feature>
<evidence type="ECO:0000259" key="10">
    <source>
        <dbReference type="PROSITE" id="PS51741"/>
    </source>
</evidence>
<dbReference type="InterPro" id="IPR031160">
    <property type="entry name" value="F_BAR_dom"/>
</dbReference>
<evidence type="ECO:0000256" key="1">
    <source>
        <dbReference type="ARBA" id="ARBA00022443"/>
    </source>
</evidence>
<gene>
    <name evidence="12" type="primary">LOC113068937</name>
</gene>
<dbReference type="InterPro" id="IPR027267">
    <property type="entry name" value="AH/BAR_dom_sf"/>
</dbReference>
<organism evidence="11 12">
    <name type="scientific">Carassius auratus</name>
    <name type="common">Goldfish</name>
    <dbReference type="NCBI Taxonomy" id="7957"/>
    <lineage>
        <taxon>Eukaryota</taxon>
        <taxon>Metazoa</taxon>
        <taxon>Chordata</taxon>
        <taxon>Craniata</taxon>
        <taxon>Vertebrata</taxon>
        <taxon>Euteleostomi</taxon>
        <taxon>Actinopterygii</taxon>
        <taxon>Neopterygii</taxon>
        <taxon>Teleostei</taxon>
        <taxon>Ostariophysi</taxon>
        <taxon>Cypriniformes</taxon>
        <taxon>Cyprinidae</taxon>
        <taxon>Cyprininae</taxon>
        <taxon>Carassius</taxon>
    </lineage>
</organism>
<dbReference type="SMART" id="SM00055">
    <property type="entry name" value="FCH"/>
    <property type="match status" value="1"/>
</dbReference>
<evidence type="ECO:0000256" key="2">
    <source>
        <dbReference type="ARBA" id="ARBA00022468"/>
    </source>
</evidence>
<dbReference type="PROSITE" id="PS51741">
    <property type="entry name" value="F_BAR"/>
    <property type="match status" value="1"/>
</dbReference>
<evidence type="ECO:0000313" key="12">
    <source>
        <dbReference type="RefSeq" id="XP_026097676.1"/>
    </source>
</evidence>
<evidence type="ECO:0000256" key="5">
    <source>
        <dbReference type="PROSITE-ProRule" id="PRU01077"/>
    </source>
</evidence>
<sequence length="918" mass="103563">MSSHVKLRRDRVGTTDYDTQIKEVRLQLAEQLRIFDGQVEQKTQVFQDLIDFLRRRGEIEGEYARSLDKLCDRFSSRTRKKEPSHQTVVNCWQVLLMQTRQESRDHTFLSDSYSNILPLQLSHCVENVQRLAKRSREICTQLQEGLLKVTTELHTALKTYYQYYTEFLSAESKLKEAVRLEEKQKQSVSKKMERQKEKKRNKVQEIQLKSTKARNDYLLNLAAANACMNKYYLQDLSTLIDCCDLGYHQSISKVFRFYLASRQWAQQNLSTSMQQLDTTVSELNQNQDRDTLMQANISAFCLPLRFQHQPYEGDQVVEVSAKYEMMGELVTRFQQLQSRLTSVTTDVDESTKLLQSAQSSMLDGIVEDTFASTPDFPTCSSSPEGNSDISVVKTNQLKRRASFPDTEILYFSKVRDHLCNSSLISKLEAKHDLLKVAIQKAESVASNHSRTCSKRSVRHKKSYPGTQISQKLFNGDLLSYIQASGQLIPAIVESCIRFINLNGLHHEGLFRVPGSQLVVNQLKDAFEKGDDPLADGGCDMDSVAGVLKLYFRGLEKPLFPEENYEQLMECGQIDDETKKVSQLKCVISSYPASLIIVMRYLFAFLHHVSQYSDENMMQPYNLAVCFGPSLVRGPNNGDAAELQRINALVKSIIIQHESIFPSQNELPGQVYEKCMTLEEDDCEAVAEEGDGESEQSQMKEAKDELQGVALFDYTGRSSIELSFKQGDPLILHSKASSDWWKGEVNGTKGLIPIKYVSVSCMDGGQDQKGKEILKSNTGRQQTEEEQKAEQKAEQSTRLKVTSDKAGVGPSHVTKVSLQIPTGQYAQPGHSPGALRKTLDPQMRRSTAEGGSGEEHSAEVDKNVHHMMHSVFKELLIRQTSPDQNTSASSEITSSVQALPNKGSGWKGKGLFRSADHTD</sequence>
<dbReference type="SMART" id="SM00326">
    <property type="entry name" value="SH3"/>
    <property type="match status" value="1"/>
</dbReference>
<dbReference type="CDD" id="cd07656">
    <property type="entry name" value="F-BAR_srGAP"/>
    <property type="match status" value="1"/>
</dbReference>
<evidence type="ECO:0000313" key="11">
    <source>
        <dbReference type="Proteomes" id="UP000515129"/>
    </source>
</evidence>
<dbReference type="InterPro" id="IPR000198">
    <property type="entry name" value="RhoGAP_dom"/>
</dbReference>
<dbReference type="GO" id="GO:0005096">
    <property type="term" value="F:GTPase activator activity"/>
    <property type="evidence" value="ECO:0007669"/>
    <property type="project" value="UniProtKB-KW"/>
</dbReference>
<accession>A0A6P6MNN2</accession>
<dbReference type="GeneID" id="113068937"/>
<keyword evidence="1 4" id="KW-0728">SH3 domain</keyword>